<dbReference type="GO" id="GO:0006744">
    <property type="term" value="P:ubiquinone biosynthetic process"/>
    <property type="evidence" value="ECO:0007669"/>
    <property type="project" value="UniProtKB-UniPathway"/>
</dbReference>
<dbReference type="UniPathway" id="UPA00232"/>
<dbReference type="InterPro" id="IPR004147">
    <property type="entry name" value="ABC1_dom"/>
</dbReference>
<proteinExistence type="inferred from homology"/>
<dbReference type="OrthoDB" id="9795390at2"/>
<dbReference type="AlphaFoldDB" id="A0A1H3X1Y5"/>
<sequence length="518" mass="57340">MFQTPANLWRLARVGATFARTGALARVLRAFDPPPYFHAVLRVVTFPIAPFGLKGDPEMPALPRAIAALGPAYIKFGQLMSTRPDVVGRDIARELRVLQDRLAPFPVEQARATIESELGRPVDEMFSVFEPPVAAASIAQVHPAVERLTGRKVAVKVLRPGVERQFRKDISAFYFIARTLELLLPSTRRLRPTAVVDHFNGVVSAEMDLRLEASSSSEFRDNTADDPMFVVPAITWDLSARRVMTMEWVEGAPMGDPEALEKLGVNLPRLAEKIIQTFLKHALSDGFFHADMHQGNLKVRPDGAILALDFGIMGRIDPLTRRTYAEILYGFLSRDYRRIAEVHFEAGYVPADRDVELFAQNLRAIGEPIFGQDVSRISMARLLAHLFEVTERFGMRTRTELILLQRTMIVVEGVARSLDPQVNIWTAAKPVVETWMRDNLGPKAIARDVRDAVLVLARYAPRLPGIAEKFVIAADRSEELDAAVRIKDAGPRVWTMVGAGAAGGGAVVGALWLANVLG</sequence>
<evidence type="ECO:0000256" key="3">
    <source>
        <dbReference type="ARBA" id="ARBA00022475"/>
    </source>
</evidence>
<organism evidence="15 16">
    <name type="scientific">Rubrimonas cliftonensis</name>
    <dbReference type="NCBI Taxonomy" id="89524"/>
    <lineage>
        <taxon>Bacteria</taxon>
        <taxon>Pseudomonadati</taxon>
        <taxon>Pseudomonadota</taxon>
        <taxon>Alphaproteobacteria</taxon>
        <taxon>Rhodobacterales</taxon>
        <taxon>Paracoccaceae</taxon>
        <taxon>Rubrimonas</taxon>
    </lineage>
</organism>
<protein>
    <submittedName>
        <fullName evidence="15">2-octaprenylphenol hydroxylase</fullName>
    </submittedName>
</protein>
<dbReference type="InterPro" id="IPR011009">
    <property type="entry name" value="Kinase-like_dom_sf"/>
</dbReference>
<dbReference type="CDD" id="cd13972">
    <property type="entry name" value="UbiB"/>
    <property type="match status" value="1"/>
</dbReference>
<dbReference type="EMBL" id="FNQM01000002">
    <property type="protein sequence ID" value="SDZ93407.1"/>
    <property type="molecule type" value="Genomic_DNA"/>
</dbReference>
<evidence type="ECO:0000256" key="13">
    <source>
        <dbReference type="SAM" id="Phobius"/>
    </source>
</evidence>
<feature type="transmembrane region" description="Helical" evidence="13">
    <location>
        <begin position="493"/>
        <end position="514"/>
    </location>
</feature>
<keyword evidence="4" id="KW-0997">Cell inner membrane</keyword>
<feature type="domain" description="ABC1 atypical kinase-like" evidence="14">
    <location>
        <begin position="98"/>
        <end position="343"/>
    </location>
</feature>
<keyword evidence="8" id="KW-0547">Nucleotide-binding</keyword>
<dbReference type="Proteomes" id="UP000198703">
    <property type="component" value="Unassembled WGS sequence"/>
</dbReference>
<keyword evidence="10" id="KW-0067">ATP-binding</keyword>
<keyword evidence="16" id="KW-1185">Reference proteome</keyword>
<evidence type="ECO:0000256" key="10">
    <source>
        <dbReference type="ARBA" id="ARBA00022840"/>
    </source>
</evidence>
<accession>A0A1H3X1Y5</accession>
<evidence type="ECO:0000256" key="2">
    <source>
        <dbReference type="ARBA" id="ARBA00009670"/>
    </source>
</evidence>
<dbReference type="InterPro" id="IPR050154">
    <property type="entry name" value="UbiB_kinase"/>
</dbReference>
<keyword evidence="9" id="KW-0418">Kinase</keyword>
<dbReference type="RefSeq" id="WP_093248602.1">
    <property type="nucleotide sequence ID" value="NZ_FNQM01000002.1"/>
</dbReference>
<dbReference type="STRING" id="89524.SAMN05444370_102239"/>
<evidence type="ECO:0000259" key="14">
    <source>
        <dbReference type="Pfam" id="PF03109"/>
    </source>
</evidence>
<comment type="similarity">
    <text evidence="2">Belongs to the protein kinase superfamily. ADCK protein kinase family.</text>
</comment>
<evidence type="ECO:0000313" key="15">
    <source>
        <dbReference type="EMBL" id="SDZ93407.1"/>
    </source>
</evidence>
<keyword evidence="6" id="KW-0831">Ubiquinone biosynthesis</keyword>
<dbReference type="SUPFAM" id="SSF56112">
    <property type="entry name" value="Protein kinase-like (PK-like)"/>
    <property type="match status" value="1"/>
</dbReference>
<reference evidence="15 16" key="1">
    <citation type="submission" date="2016-10" db="EMBL/GenBank/DDBJ databases">
        <authorList>
            <person name="de Groot N.N."/>
        </authorList>
    </citation>
    <scope>NUCLEOTIDE SEQUENCE [LARGE SCALE GENOMIC DNA]</scope>
    <source>
        <strain evidence="15 16">DSM 15345</strain>
    </source>
</reference>
<dbReference type="PANTHER" id="PTHR10566">
    <property type="entry name" value="CHAPERONE-ACTIVITY OF BC1 COMPLEX CABC1 -RELATED"/>
    <property type="match status" value="1"/>
</dbReference>
<keyword evidence="3" id="KW-1003">Cell membrane</keyword>
<evidence type="ECO:0000256" key="12">
    <source>
        <dbReference type="ARBA" id="ARBA00023136"/>
    </source>
</evidence>
<keyword evidence="5" id="KW-0808">Transferase</keyword>
<evidence type="ECO:0000256" key="4">
    <source>
        <dbReference type="ARBA" id="ARBA00022519"/>
    </source>
</evidence>
<keyword evidence="12 13" id="KW-0472">Membrane</keyword>
<dbReference type="NCBIfam" id="TIGR01982">
    <property type="entry name" value="UbiB"/>
    <property type="match status" value="1"/>
</dbReference>
<evidence type="ECO:0000256" key="5">
    <source>
        <dbReference type="ARBA" id="ARBA00022679"/>
    </source>
</evidence>
<evidence type="ECO:0000256" key="7">
    <source>
        <dbReference type="ARBA" id="ARBA00022692"/>
    </source>
</evidence>
<dbReference type="InterPro" id="IPR045308">
    <property type="entry name" value="UbiB_bact"/>
</dbReference>
<keyword evidence="11 13" id="KW-1133">Transmembrane helix</keyword>
<name>A0A1H3X1Y5_9RHOB</name>
<keyword evidence="7 13" id="KW-0812">Transmembrane</keyword>
<evidence type="ECO:0000256" key="6">
    <source>
        <dbReference type="ARBA" id="ARBA00022688"/>
    </source>
</evidence>
<dbReference type="PANTHER" id="PTHR10566:SF113">
    <property type="entry name" value="PROTEIN ACTIVITY OF BC1 COMPLEX KINASE 7, CHLOROPLASTIC"/>
    <property type="match status" value="1"/>
</dbReference>
<evidence type="ECO:0000256" key="11">
    <source>
        <dbReference type="ARBA" id="ARBA00022989"/>
    </source>
</evidence>
<dbReference type="GO" id="GO:0005524">
    <property type="term" value="F:ATP binding"/>
    <property type="evidence" value="ECO:0007669"/>
    <property type="project" value="UniProtKB-KW"/>
</dbReference>
<comment type="pathway">
    <text evidence="1">Cofactor biosynthesis; ubiquinone biosynthesis [regulation].</text>
</comment>
<evidence type="ECO:0000313" key="16">
    <source>
        <dbReference type="Proteomes" id="UP000198703"/>
    </source>
</evidence>
<dbReference type="GO" id="GO:0016301">
    <property type="term" value="F:kinase activity"/>
    <property type="evidence" value="ECO:0007669"/>
    <property type="project" value="UniProtKB-KW"/>
</dbReference>
<evidence type="ECO:0000256" key="9">
    <source>
        <dbReference type="ARBA" id="ARBA00022777"/>
    </source>
</evidence>
<gene>
    <name evidence="15" type="ORF">SAMN05444370_102239</name>
</gene>
<evidence type="ECO:0000256" key="8">
    <source>
        <dbReference type="ARBA" id="ARBA00022741"/>
    </source>
</evidence>
<evidence type="ECO:0000256" key="1">
    <source>
        <dbReference type="ARBA" id="ARBA00005020"/>
    </source>
</evidence>
<dbReference type="InterPro" id="IPR010232">
    <property type="entry name" value="UbiB"/>
</dbReference>
<dbReference type="Pfam" id="PF03109">
    <property type="entry name" value="ABC1"/>
    <property type="match status" value="1"/>
</dbReference>